<evidence type="ECO:0000313" key="3">
    <source>
        <dbReference type="Proteomes" id="UP001283361"/>
    </source>
</evidence>
<gene>
    <name evidence="2" type="ORF">RRG08_066585</name>
</gene>
<feature type="region of interest" description="Disordered" evidence="1">
    <location>
        <begin position="1"/>
        <end position="41"/>
    </location>
</feature>
<organism evidence="2 3">
    <name type="scientific">Elysia crispata</name>
    <name type="common">lettuce slug</name>
    <dbReference type="NCBI Taxonomy" id="231223"/>
    <lineage>
        <taxon>Eukaryota</taxon>
        <taxon>Metazoa</taxon>
        <taxon>Spiralia</taxon>
        <taxon>Lophotrochozoa</taxon>
        <taxon>Mollusca</taxon>
        <taxon>Gastropoda</taxon>
        <taxon>Heterobranchia</taxon>
        <taxon>Euthyneura</taxon>
        <taxon>Panpulmonata</taxon>
        <taxon>Sacoglossa</taxon>
        <taxon>Placobranchoidea</taxon>
        <taxon>Plakobranchidae</taxon>
        <taxon>Elysia</taxon>
    </lineage>
</organism>
<comment type="caution">
    <text evidence="2">The sequence shown here is derived from an EMBL/GenBank/DDBJ whole genome shotgun (WGS) entry which is preliminary data.</text>
</comment>
<dbReference type="EMBL" id="JAWDGP010007671">
    <property type="protein sequence ID" value="KAK3709312.1"/>
    <property type="molecule type" value="Genomic_DNA"/>
</dbReference>
<reference evidence="2" key="1">
    <citation type="journal article" date="2023" name="G3 (Bethesda)">
        <title>A reference genome for the long-term kleptoplast-retaining sea slug Elysia crispata morphotype clarki.</title>
        <authorList>
            <person name="Eastman K.E."/>
            <person name="Pendleton A.L."/>
            <person name="Shaikh M.A."/>
            <person name="Suttiyut T."/>
            <person name="Ogas R."/>
            <person name="Tomko P."/>
            <person name="Gavelis G."/>
            <person name="Widhalm J.R."/>
            <person name="Wisecaver J.H."/>
        </authorList>
    </citation>
    <scope>NUCLEOTIDE SEQUENCE</scope>
    <source>
        <strain evidence="2">ECLA1</strain>
    </source>
</reference>
<protein>
    <submittedName>
        <fullName evidence="2">Uncharacterized protein</fullName>
    </submittedName>
</protein>
<dbReference type="AlphaFoldDB" id="A0AAE0XSR6"/>
<name>A0AAE0XSR6_9GAST</name>
<keyword evidence="3" id="KW-1185">Reference proteome</keyword>
<dbReference type="Proteomes" id="UP001283361">
    <property type="component" value="Unassembled WGS sequence"/>
</dbReference>
<evidence type="ECO:0000256" key="1">
    <source>
        <dbReference type="SAM" id="MobiDB-lite"/>
    </source>
</evidence>
<evidence type="ECO:0000313" key="2">
    <source>
        <dbReference type="EMBL" id="KAK3709312.1"/>
    </source>
</evidence>
<proteinExistence type="predicted"/>
<sequence>MAFEAHGTDDSGEGPGSGDASTQRKKNRPIYESEEKWEENETPLKTAGVWFSCGVTSPESGRTFVTNLSVFVDRSVNSLLFEFGFSVYQKVSLLQTG</sequence>
<accession>A0AAE0XSR6</accession>